<evidence type="ECO:0000313" key="2">
    <source>
        <dbReference type="EMBL" id="MEO9385438.1"/>
    </source>
</evidence>
<proteinExistence type="predicted"/>
<dbReference type="Proteomes" id="UP001462502">
    <property type="component" value="Unassembled WGS sequence"/>
</dbReference>
<dbReference type="Gene3D" id="3.40.630.30">
    <property type="match status" value="1"/>
</dbReference>
<dbReference type="InterPro" id="IPR051531">
    <property type="entry name" value="N-acetyltransferase"/>
</dbReference>
<dbReference type="InterPro" id="IPR056078">
    <property type="entry name" value="DUF7661"/>
</dbReference>
<reference evidence="2 3" key="1">
    <citation type="submission" date="2024-05" db="EMBL/GenBank/DDBJ databases">
        <authorList>
            <person name="De Oliveira J.P."/>
            <person name="Noriler S.A."/>
            <person name="De Oliveira A.G."/>
            <person name="Sipoli D.S."/>
        </authorList>
    </citation>
    <scope>NUCLEOTIDE SEQUENCE [LARGE SCALE GENOMIC DNA]</scope>
    <source>
        <strain evidence="2 3">LABIM192</strain>
    </source>
</reference>
<dbReference type="InterPro" id="IPR000182">
    <property type="entry name" value="GNAT_dom"/>
</dbReference>
<comment type="caution">
    <text evidence="2">The sequence shown here is derived from an EMBL/GenBank/DDBJ whole genome shotgun (WGS) entry which is preliminary data.</text>
</comment>
<dbReference type="RefSeq" id="WP_168194846.1">
    <property type="nucleotide sequence ID" value="NZ_CP029495.1"/>
</dbReference>
<feature type="domain" description="N-acetyltransferase" evidence="1">
    <location>
        <begin position="14"/>
        <end position="173"/>
    </location>
</feature>
<organism evidence="2 3">
    <name type="scientific">Chromobacterium phragmitis</name>
    <dbReference type="NCBI Taxonomy" id="2202141"/>
    <lineage>
        <taxon>Bacteria</taxon>
        <taxon>Pseudomonadati</taxon>
        <taxon>Pseudomonadota</taxon>
        <taxon>Betaproteobacteria</taxon>
        <taxon>Neisseriales</taxon>
        <taxon>Chromobacteriaceae</taxon>
        <taxon>Chromobacterium</taxon>
    </lineage>
</organism>
<evidence type="ECO:0000259" key="1">
    <source>
        <dbReference type="PROSITE" id="PS51186"/>
    </source>
</evidence>
<dbReference type="InterPro" id="IPR016181">
    <property type="entry name" value="Acyl_CoA_acyltransferase"/>
</dbReference>
<evidence type="ECO:0000313" key="3">
    <source>
        <dbReference type="Proteomes" id="UP001462502"/>
    </source>
</evidence>
<dbReference type="PANTHER" id="PTHR43792:SF1">
    <property type="entry name" value="N-ACETYLTRANSFERASE DOMAIN-CONTAINING PROTEIN"/>
    <property type="match status" value="1"/>
</dbReference>
<protein>
    <submittedName>
        <fullName evidence="2">GNAT family N-acetyltransferase</fullName>
    </submittedName>
</protein>
<dbReference type="Pfam" id="PF24697">
    <property type="entry name" value="DUF7661"/>
    <property type="match status" value="1"/>
</dbReference>
<dbReference type="Pfam" id="PF13302">
    <property type="entry name" value="Acetyltransf_3"/>
    <property type="match status" value="1"/>
</dbReference>
<dbReference type="EMBL" id="JBDXMI010000001">
    <property type="protein sequence ID" value="MEO9385438.1"/>
    <property type="molecule type" value="Genomic_DNA"/>
</dbReference>
<keyword evidence="3" id="KW-1185">Reference proteome</keyword>
<accession>A0ABV0IVX1</accession>
<name>A0ABV0IVX1_9NEIS</name>
<dbReference type="PROSITE" id="PS51186">
    <property type="entry name" value="GNAT"/>
    <property type="match status" value="1"/>
</dbReference>
<dbReference type="PANTHER" id="PTHR43792">
    <property type="entry name" value="GNAT FAMILY, PUTATIVE (AFU_ORTHOLOGUE AFUA_3G00765)-RELATED-RELATED"/>
    <property type="match status" value="1"/>
</dbReference>
<gene>
    <name evidence="2" type="ORF">ABI908_15175</name>
</gene>
<sequence length="256" mass="28219">MEPQSDILFQTERVLVRRWRDVDVDALLAAYGDAAAMRWVGEGQALAREDCLRWLDVTRRDYAARGYGMFAVVSRGDGATLGFCGLAHPGGKAEPELKYAFLPAHRGRGLASETAAAMIEHAAAEWGLRHIIATVAEENLASQRVLCKAGMARGEAWREEDGSRTLRFHWRASPENGAVVASIAAGRLRFNVYGQVLAVERREGGWRAFWSGGDGKRRPADFIIPDDLAASDLAQYLEDLFHENATPHNGEVARLD</sequence>
<dbReference type="SUPFAM" id="SSF55729">
    <property type="entry name" value="Acyl-CoA N-acyltransferases (Nat)"/>
    <property type="match status" value="1"/>
</dbReference>